<keyword evidence="4" id="KW-1185">Reference proteome</keyword>
<evidence type="ECO:0000313" key="2">
    <source>
        <dbReference type="EMBL" id="KFD55379.1"/>
    </source>
</evidence>
<dbReference type="AlphaFoldDB" id="A0A085MDT3"/>
<dbReference type="Proteomes" id="UP000030758">
    <property type="component" value="Unassembled WGS sequence"/>
</dbReference>
<evidence type="ECO:0000313" key="4">
    <source>
        <dbReference type="Proteomes" id="UP000030764"/>
    </source>
</evidence>
<accession>A0A085MDT3</accession>
<evidence type="ECO:0000256" key="1">
    <source>
        <dbReference type="SAM" id="MobiDB-lite"/>
    </source>
</evidence>
<dbReference type="Proteomes" id="UP000030764">
    <property type="component" value="Unassembled WGS sequence"/>
</dbReference>
<feature type="region of interest" description="Disordered" evidence="1">
    <location>
        <begin position="23"/>
        <end position="60"/>
    </location>
</feature>
<evidence type="ECO:0000313" key="3">
    <source>
        <dbReference type="EMBL" id="KFD68702.1"/>
    </source>
</evidence>
<proteinExistence type="predicted"/>
<gene>
    <name evidence="2" type="ORF">M513_03719</name>
    <name evidence="3" type="ORF">M514_03719</name>
</gene>
<dbReference type="EMBL" id="KL363200">
    <property type="protein sequence ID" value="KFD55379.1"/>
    <property type="molecule type" value="Genomic_DNA"/>
</dbReference>
<reference evidence="2 4" key="1">
    <citation type="journal article" date="2014" name="Nat. Genet.">
        <title>Genome and transcriptome of the porcine whipworm Trichuris suis.</title>
        <authorList>
            <person name="Jex A.R."/>
            <person name="Nejsum P."/>
            <person name="Schwarz E.M."/>
            <person name="Hu L."/>
            <person name="Young N.D."/>
            <person name="Hall R.S."/>
            <person name="Korhonen P.K."/>
            <person name="Liao S."/>
            <person name="Thamsborg S."/>
            <person name="Xia J."/>
            <person name="Xu P."/>
            <person name="Wang S."/>
            <person name="Scheerlinck J.P."/>
            <person name="Hofmann A."/>
            <person name="Sternberg P.W."/>
            <person name="Wang J."/>
            <person name="Gasser R.B."/>
        </authorList>
    </citation>
    <scope>NUCLEOTIDE SEQUENCE [LARGE SCALE GENOMIC DNA]</scope>
    <source>
        <strain evidence="3">DCEP-RM93F</strain>
        <strain evidence="2">DCEP-RM93M</strain>
    </source>
</reference>
<organism evidence="2 4">
    <name type="scientific">Trichuris suis</name>
    <name type="common">pig whipworm</name>
    <dbReference type="NCBI Taxonomy" id="68888"/>
    <lineage>
        <taxon>Eukaryota</taxon>
        <taxon>Metazoa</taxon>
        <taxon>Ecdysozoa</taxon>
        <taxon>Nematoda</taxon>
        <taxon>Enoplea</taxon>
        <taxon>Dorylaimia</taxon>
        <taxon>Trichinellida</taxon>
        <taxon>Trichuridae</taxon>
        <taxon>Trichuris</taxon>
    </lineage>
</organism>
<name>A0A085MDT3_9BILA</name>
<dbReference type="EMBL" id="KL367502">
    <property type="protein sequence ID" value="KFD68702.1"/>
    <property type="molecule type" value="Genomic_DNA"/>
</dbReference>
<sequence length="60" mass="6730">MIRQDAEEKAEICNCHGDEKVTSLGGHGRSSECKQNQDVPYDSHNEDEREDKATNNHGCL</sequence>
<feature type="compositionally biased region" description="Basic and acidic residues" evidence="1">
    <location>
        <begin position="41"/>
        <end position="54"/>
    </location>
</feature>
<protein>
    <submittedName>
        <fullName evidence="2">Uncharacterized protein</fullName>
    </submittedName>
</protein>